<protein>
    <submittedName>
        <fullName evidence="1">Uncharacterized protein</fullName>
    </submittedName>
</protein>
<dbReference type="InParanoid" id="A0A0D0E7T5"/>
<evidence type="ECO:0000313" key="1">
    <source>
        <dbReference type="EMBL" id="KIK97929.1"/>
    </source>
</evidence>
<dbReference type="AlphaFoldDB" id="A0A0D0E7T5"/>
<organism evidence="1 2">
    <name type="scientific">Paxillus rubicundulus Ve08.2h10</name>
    <dbReference type="NCBI Taxonomy" id="930991"/>
    <lineage>
        <taxon>Eukaryota</taxon>
        <taxon>Fungi</taxon>
        <taxon>Dikarya</taxon>
        <taxon>Basidiomycota</taxon>
        <taxon>Agaricomycotina</taxon>
        <taxon>Agaricomycetes</taxon>
        <taxon>Agaricomycetidae</taxon>
        <taxon>Boletales</taxon>
        <taxon>Paxilineae</taxon>
        <taxon>Paxillaceae</taxon>
        <taxon>Paxillus</taxon>
    </lineage>
</organism>
<evidence type="ECO:0000313" key="2">
    <source>
        <dbReference type="Proteomes" id="UP000054538"/>
    </source>
</evidence>
<dbReference type="OrthoDB" id="2680071at2759"/>
<reference evidence="2" key="2">
    <citation type="submission" date="2015-01" db="EMBL/GenBank/DDBJ databases">
        <title>Evolutionary Origins and Diversification of the Mycorrhizal Mutualists.</title>
        <authorList>
            <consortium name="DOE Joint Genome Institute"/>
            <consortium name="Mycorrhizal Genomics Consortium"/>
            <person name="Kohler A."/>
            <person name="Kuo A."/>
            <person name="Nagy L.G."/>
            <person name="Floudas D."/>
            <person name="Copeland A."/>
            <person name="Barry K.W."/>
            <person name="Cichocki N."/>
            <person name="Veneault-Fourrey C."/>
            <person name="LaButti K."/>
            <person name="Lindquist E.A."/>
            <person name="Lipzen A."/>
            <person name="Lundell T."/>
            <person name="Morin E."/>
            <person name="Murat C."/>
            <person name="Riley R."/>
            <person name="Ohm R."/>
            <person name="Sun H."/>
            <person name="Tunlid A."/>
            <person name="Henrissat B."/>
            <person name="Grigoriev I.V."/>
            <person name="Hibbett D.S."/>
            <person name="Martin F."/>
        </authorList>
    </citation>
    <scope>NUCLEOTIDE SEQUENCE [LARGE SCALE GENOMIC DNA]</scope>
    <source>
        <strain evidence="2">Ve08.2h10</strain>
    </source>
</reference>
<feature type="non-terminal residue" evidence="1">
    <location>
        <position position="1"/>
    </location>
</feature>
<dbReference type="EMBL" id="KN824914">
    <property type="protein sequence ID" value="KIK97929.1"/>
    <property type="molecule type" value="Genomic_DNA"/>
</dbReference>
<reference evidence="1 2" key="1">
    <citation type="submission" date="2014-04" db="EMBL/GenBank/DDBJ databases">
        <authorList>
            <consortium name="DOE Joint Genome Institute"/>
            <person name="Kuo A."/>
            <person name="Kohler A."/>
            <person name="Jargeat P."/>
            <person name="Nagy L.G."/>
            <person name="Floudas D."/>
            <person name="Copeland A."/>
            <person name="Barry K.W."/>
            <person name="Cichocki N."/>
            <person name="Veneault-Fourrey C."/>
            <person name="LaButti K."/>
            <person name="Lindquist E.A."/>
            <person name="Lipzen A."/>
            <person name="Lundell T."/>
            <person name="Morin E."/>
            <person name="Murat C."/>
            <person name="Sun H."/>
            <person name="Tunlid A."/>
            <person name="Henrissat B."/>
            <person name="Grigoriev I.V."/>
            <person name="Hibbett D.S."/>
            <person name="Martin F."/>
            <person name="Nordberg H.P."/>
            <person name="Cantor M.N."/>
            <person name="Hua S.X."/>
        </authorList>
    </citation>
    <scope>NUCLEOTIDE SEQUENCE [LARGE SCALE GENOMIC DNA]</scope>
    <source>
        <strain evidence="1 2">Ve08.2h10</strain>
    </source>
</reference>
<gene>
    <name evidence="1" type="ORF">PAXRUDRAFT_135293</name>
</gene>
<proteinExistence type="predicted"/>
<sequence length="124" mass="13666">ATQRTSEWWGGFSSASISMIHSLIKSDKKFDSPEGQCVLADSWLEGNCFLFEDVSGNTVKDYKGMWKSPFILQTFTAHILFIQGATEIPVNTGLKNNKYRYPKVALSLACTAVCSTSPHPGDVL</sequence>
<name>A0A0D0E7T5_9AGAM</name>
<dbReference type="Proteomes" id="UP000054538">
    <property type="component" value="Unassembled WGS sequence"/>
</dbReference>
<dbReference type="HOGENOM" id="CLU_2009410_0_0_1"/>
<accession>A0A0D0E7T5</accession>
<keyword evidence="2" id="KW-1185">Reference proteome</keyword>